<feature type="transmembrane region" description="Helical" evidence="1">
    <location>
        <begin position="148"/>
        <end position="166"/>
    </location>
</feature>
<feature type="transmembrane region" description="Helical" evidence="1">
    <location>
        <begin position="207"/>
        <end position="229"/>
    </location>
</feature>
<keyword evidence="1" id="KW-0472">Membrane</keyword>
<evidence type="ECO:0008006" key="4">
    <source>
        <dbReference type="Google" id="ProtNLM"/>
    </source>
</evidence>
<dbReference type="Proteomes" id="UP000180043">
    <property type="component" value="Unassembled WGS sequence"/>
</dbReference>
<evidence type="ECO:0000313" key="2">
    <source>
        <dbReference type="EMBL" id="OHU59891.1"/>
    </source>
</evidence>
<reference evidence="2 3" key="1">
    <citation type="submission" date="2016-10" db="EMBL/GenBank/DDBJ databases">
        <title>Evaluation of Human, Veterinary and Environmental Mycobacterium chelonae Isolates by Core Genome Phylogenomic Analysis, Targeted Gene Comparison, and Anti-microbial Susceptibility Patterns: A Tale of Mistaken Identities.</title>
        <authorList>
            <person name="Fogelson S.B."/>
            <person name="Camus A.C."/>
            <person name="Lorenz W."/>
            <person name="Vasireddy R."/>
            <person name="Vasireddy S."/>
            <person name="Smith T."/>
            <person name="Brown-Elliott B.A."/>
            <person name="Wallace R.J.Jr."/>
            <person name="Hasan N.A."/>
            <person name="Reischl U."/>
            <person name="Sanchez S."/>
        </authorList>
    </citation>
    <scope>NUCLEOTIDE SEQUENCE [LARGE SCALE GENOMIC DNA]</scope>
    <source>
        <strain evidence="2 3">15515</strain>
    </source>
</reference>
<dbReference type="AlphaFoldDB" id="A0A1S1LNU5"/>
<dbReference type="EMBL" id="MLIQ01000011">
    <property type="protein sequence ID" value="OHU59891.1"/>
    <property type="molecule type" value="Genomic_DNA"/>
</dbReference>
<sequence>MNIRLLLAPRWVRWLVLVALMTAIGGPLWIFLISDDGSDWTARAVQIPVLSIGVATLLIVVQERFRQSFLAVLDGLDATQRRQAIGASQRGAAPTEAPVLSAAVRLCTLLVGTRLRTPTWARWVAYLVPAGAALIAVARLVDHDVSRAMAWLAVAVLMAAIFWWDARTLRRLQQQLNRLGAAAASSLGEVPTLAESEYPSVTPSRKVWLIVVGVVIAMSVIAGAAAYLMERAQPGHGSTGRSECGKAITTLAVFSEREDLTNSQSILPGGPSLADYEKWSNEIGTRAAQVTRSDLAPRAQHIAELSGQAVSVVRETRKVPGTQREQLQQQVVYAKLIARMYDEAAVVLDVCHS</sequence>
<keyword evidence="1" id="KW-0812">Transmembrane</keyword>
<proteinExistence type="predicted"/>
<protein>
    <recommendedName>
        <fullName evidence="4">Integral membrane protein</fullName>
    </recommendedName>
</protein>
<name>A0A1S1LNU5_MYCCH</name>
<accession>A0A1S1LNU5</accession>
<dbReference type="RefSeq" id="WP_057968235.1">
    <property type="nucleotide sequence ID" value="NZ_MLII01000028.1"/>
</dbReference>
<feature type="transmembrane region" description="Helical" evidence="1">
    <location>
        <begin position="40"/>
        <end position="61"/>
    </location>
</feature>
<keyword evidence="1" id="KW-1133">Transmembrane helix</keyword>
<feature type="transmembrane region" description="Helical" evidence="1">
    <location>
        <begin position="12"/>
        <end position="34"/>
    </location>
</feature>
<feature type="transmembrane region" description="Helical" evidence="1">
    <location>
        <begin position="123"/>
        <end position="142"/>
    </location>
</feature>
<evidence type="ECO:0000256" key="1">
    <source>
        <dbReference type="SAM" id="Phobius"/>
    </source>
</evidence>
<comment type="caution">
    <text evidence="2">The sequence shown here is derived from an EMBL/GenBank/DDBJ whole genome shotgun (WGS) entry which is preliminary data.</text>
</comment>
<evidence type="ECO:0000313" key="3">
    <source>
        <dbReference type="Proteomes" id="UP000180043"/>
    </source>
</evidence>
<gene>
    <name evidence="2" type="ORF">BKG82_05000</name>
</gene>
<organism evidence="2 3">
    <name type="scientific">Mycobacteroides chelonae</name>
    <name type="common">Mycobacterium chelonae</name>
    <dbReference type="NCBI Taxonomy" id="1774"/>
    <lineage>
        <taxon>Bacteria</taxon>
        <taxon>Bacillati</taxon>
        <taxon>Actinomycetota</taxon>
        <taxon>Actinomycetes</taxon>
        <taxon>Mycobacteriales</taxon>
        <taxon>Mycobacteriaceae</taxon>
        <taxon>Mycobacteroides</taxon>
    </lineage>
</organism>